<dbReference type="Pfam" id="PF11188">
    <property type="entry name" value="DUF2975"/>
    <property type="match status" value="1"/>
</dbReference>
<accession>A0ABV7JS07</accession>
<keyword evidence="1" id="KW-0472">Membrane</keyword>
<keyword evidence="3" id="KW-1185">Reference proteome</keyword>
<proteinExistence type="predicted"/>
<sequence>MLFYIAFVGVKLFNSGAPALSNSLKGYAVYDIEAVPHEPVSVRSLDDWFRKRVVVYPTSSALVDLRFKSYDELFSVPALLYQVSQIFYWLLIGFLILCIKKLFGSFRRDEVFTTRNASLILWGSTVLILLPVMRSITQHLFINCITKLHLNDSGYSLRNGVGFIAAETMIGLALLAFGLVFKTAIDIKKENDSFI</sequence>
<gene>
    <name evidence="2" type="ORF">ACFOET_18210</name>
</gene>
<organism evidence="2 3">
    <name type="scientific">Parapedobacter deserti</name>
    <dbReference type="NCBI Taxonomy" id="1912957"/>
    <lineage>
        <taxon>Bacteria</taxon>
        <taxon>Pseudomonadati</taxon>
        <taxon>Bacteroidota</taxon>
        <taxon>Sphingobacteriia</taxon>
        <taxon>Sphingobacteriales</taxon>
        <taxon>Sphingobacteriaceae</taxon>
        <taxon>Parapedobacter</taxon>
    </lineage>
</organism>
<feature type="transmembrane region" description="Helical" evidence="1">
    <location>
        <begin position="161"/>
        <end position="181"/>
    </location>
</feature>
<name>A0ABV7JS07_9SPHI</name>
<dbReference type="InterPro" id="IPR021354">
    <property type="entry name" value="DUF2975"/>
</dbReference>
<evidence type="ECO:0000313" key="2">
    <source>
        <dbReference type="EMBL" id="MFC3199556.1"/>
    </source>
</evidence>
<evidence type="ECO:0000313" key="3">
    <source>
        <dbReference type="Proteomes" id="UP001595526"/>
    </source>
</evidence>
<dbReference type="Proteomes" id="UP001595526">
    <property type="component" value="Unassembled WGS sequence"/>
</dbReference>
<keyword evidence="1" id="KW-1133">Transmembrane helix</keyword>
<dbReference type="EMBL" id="JBHRTA010000056">
    <property type="protein sequence ID" value="MFC3199556.1"/>
    <property type="molecule type" value="Genomic_DNA"/>
</dbReference>
<comment type="caution">
    <text evidence="2">The sequence shown here is derived from an EMBL/GenBank/DDBJ whole genome shotgun (WGS) entry which is preliminary data.</text>
</comment>
<evidence type="ECO:0000256" key="1">
    <source>
        <dbReference type="SAM" id="Phobius"/>
    </source>
</evidence>
<keyword evidence="1" id="KW-0812">Transmembrane</keyword>
<feature type="transmembrane region" description="Helical" evidence="1">
    <location>
        <begin position="79"/>
        <end position="99"/>
    </location>
</feature>
<reference evidence="3" key="1">
    <citation type="journal article" date="2019" name="Int. J. Syst. Evol. Microbiol.">
        <title>The Global Catalogue of Microorganisms (GCM) 10K type strain sequencing project: providing services to taxonomists for standard genome sequencing and annotation.</title>
        <authorList>
            <consortium name="The Broad Institute Genomics Platform"/>
            <consortium name="The Broad Institute Genome Sequencing Center for Infectious Disease"/>
            <person name="Wu L."/>
            <person name="Ma J."/>
        </authorList>
    </citation>
    <scope>NUCLEOTIDE SEQUENCE [LARGE SCALE GENOMIC DNA]</scope>
    <source>
        <strain evidence="3">KCTC 52416</strain>
    </source>
</reference>
<protein>
    <submittedName>
        <fullName evidence="2">DUF2975 domain-containing protein</fullName>
    </submittedName>
</protein>
<feature type="transmembrane region" description="Helical" evidence="1">
    <location>
        <begin position="119"/>
        <end position="141"/>
    </location>
</feature>